<dbReference type="Proteomes" id="UP000004995">
    <property type="component" value="Unassembled WGS sequence"/>
</dbReference>
<dbReference type="AlphaFoldDB" id="K3ZFP3"/>
<dbReference type="InParanoid" id="K3ZFP3"/>
<feature type="region of interest" description="Disordered" evidence="1">
    <location>
        <begin position="1"/>
        <end position="40"/>
    </location>
</feature>
<dbReference type="EnsemblPlants" id="KQL17380">
    <property type="protein sequence ID" value="KQL17380"/>
    <property type="gene ID" value="SETIT_025395mg"/>
</dbReference>
<accession>K3ZFP3</accession>
<keyword evidence="3" id="KW-1185">Reference proteome</keyword>
<evidence type="ECO:0000256" key="1">
    <source>
        <dbReference type="SAM" id="MobiDB-lite"/>
    </source>
</evidence>
<reference evidence="2" key="2">
    <citation type="submission" date="2018-08" db="UniProtKB">
        <authorList>
            <consortium name="EnsemblPlants"/>
        </authorList>
    </citation>
    <scope>IDENTIFICATION</scope>
    <source>
        <strain evidence="2">Yugu1</strain>
    </source>
</reference>
<dbReference type="EMBL" id="AGNK02002149">
    <property type="status" value="NOT_ANNOTATED_CDS"/>
    <property type="molecule type" value="Genomic_DNA"/>
</dbReference>
<evidence type="ECO:0000313" key="3">
    <source>
        <dbReference type="Proteomes" id="UP000004995"/>
    </source>
</evidence>
<name>K3ZFP3_SETIT</name>
<dbReference type="Gramene" id="KQL17380">
    <property type="protein sequence ID" value="KQL17380"/>
    <property type="gene ID" value="SETIT_025395mg"/>
</dbReference>
<organism evidence="2 3">
    <name type="scientific">Setaria italica</name>
    <name type="common">Foxtail millet</name>
    <name type="synonym">Panicum italicum</name>
    <dbReference type="NCBI Taxonomy" id="4555"/>
    <lineage>
        <taxon>Eukaryota</taxon>
        <taxon>Viridiplantae</taxon>
        <taxon>Streptophyta</taxon>
        <taxon>Embryophyta</taxon>
        <taxon>Tracheophyta</taxon>
        <taxon>Spermatophyta</taxon>
        <taxon>Magnoliopsida</taxon>
        <taxon>Liliopsida</taxon>
        <taxon>Poales</taxon>
        <taxon>Poaceae</taxon>
        <taxon>PACMAD clade</taxon>
        <taxon>Panicoideae</taxon>
        <taxon>Panicodae</taxon>
        <taxon>Paniceae</taxon>
        <taxon>Cenchrinae</taxon>
        <taxon>Setaria</taxon>
    </lineage>
</organism>
<protein>
    <submittedName>
        <fullName evidence="2">Uncharacterized protein</fullName>
    </submittedName>
</protein>
<reference evidence="3" key="1">
    <citation type="journal article" date="2012" name="Nat. Biotechnol.">
        <title>Reference genome sequence of the model plant Setaria.</title>
        <authorList>
            <person name="Bennetzen J.L."/>
            <person name="Schmutz J."/>
            <person name="Wang H."/>
            <person name="Percifield R."/>
            <person name="Hawkins J."/>
            <person name="Pontaroli A.C."/>
            <person name="Estep M."/>
            <person name="Feng L."/>
            <person name="Vaughn J.N."/>
            <person name="Grimwood J."/>
            <person name="Jenkins J."/>
            <person name="Barry K."/>
            <person name="Lindquist E."/>
            <person name="Hellsten U."/>
            <person name="Deshpande S."/>
            <person name="Wang X."/>
            <person name="Wu X."/>
            <person name="Mitros T."/>
            <person name="Triplett J."/>
            <person name="Yang X."/>
            <person name="Ye C.Y."/>
            <person name="Mauro-Herrera M."/>
            <person name="Wang L."/>
            <person name="Li P."/>
            <person name="Sharma M."/>
            <person name="Sharma R."/>
            <person name="Ronald P.C."/>
            <person name="Panaud O."/>
            <person name="Kellogg E.A."/>
            <person name="Brutnell T.P."/>
            <person name="Doust A.N."/>
            <person name="Tuskan G.A."/>
            <person name="Rokhsar D."/>
            <person name="Devos K.M."/>
        </authorList>
    </citation>
    <scope>NUCLEOTIDE SEQUENCE [LARGE SCALE GENOMIC DNA]</scope>
    <source>
        <strain evidence="3">cv. Yugu1</strain>
    </source>
</reference>
<feature type="compositionally biased region" description="Basic and acidic residues" evidence="1">
    <location>
        <begin position="9"/>
        <end position="21"/>
    </location>
</feature>
<evidence type="ECO:0000313" key="2">
    <source>
        <dbReference type="EnsemblPlants" id="KQL17380"/>
    </source>
</evidence>
<proteinExistence type="predicted"/>
<sequence length="55" mass="6315">MFGDEDSSDDRHDEQACDQKHRWATTGNRRRTQVGDDDEDTRHIGITLVTVVATR</sequence>
<dbReference type="HOGENOM" id="CLU_3035974_0_0_1"/>